<dbReference type="Proteomes" id="UP000756921">
    <property type="component" value="Unassembled WGS sequence"/>
</dbReference>
<evidence type="ECO:0000313" key="4">
    <source>
        <dbReference type="Proteomes" id="UP000756921"/>
    </source>
</evidence>
<name>A0A9P6GHZ5_9PLEO</name>
<dbReference type="EMBL" id="WJXW01000005">
    <property type="protein sequence ID" value="KAF9736067.1"/>
    <property type="molecule type" value="Genomic_DNA"/>
</dbReference>
<feature type="transmembrane region" description="Helical" evidence="2">
    <location>
        <begin position="40"/>
        <end position="60"/>
    </location>
</feature>
<proteinExistence type="predicted"/>
<feature type="compositionally biased region" description="Basic and acidic residues" evidence="1">
    <location>
        <begin position="194"/>
        <end position="203"/>
    </location>
</feature>
<evidence type="ECO:0000256" key="2">
    <source>
        <dbReference type="SAM" id="Phobius"/>
    </source>
</evidence>
<feature type="region of interest" description="Disordered" evidence="1">
    <location>
        <begin position="171"/>
        <end position="212"/>
    </location>
</feature>
<sequence>MATSLLAYLPTIPTPPHHGTFASLSGVTLLSLLYTNRVPGHPLVVVAWAGVSYLVNGWWLKLKIKQVTATVLKEVDGLLEKQGACAECRGLVLTGGPRDLAMLLVDLRRVNEKERARRERRMEEEDGRGGGEDRVEKKRLAEEDKGLVEEEKRLAERVALTDPLAVVLASLNNPAAPERDVISQNAVDGNENGTKSDKEERLVENGTEDDQD</sequence>
<gene>
    <name evidence="3" type="ORF">PMIN01_05982</name>
</gene>
<accession>A0A9P6GHZ5</accession>
<organism evidence="3 4">
    <name type="scientific">Paraphaeosphaeria minitans</name>
    <dbReference type="NCBI Taxonomy" id="565426"/>
    <lineage>
        <taxon>Eukaryota</taxon>
        <taxon>Fungi</taxon>
        <taxon>Dikarya</taxon>
        <taxon>Ascomycota</taxon>
        <taxon>Pezizomycotina</taxon>
        <taxon>Dothideomycetes</taxon>
        <taxon>Pleosporomycetidae</taxon>
        <taxon>Pleosporales</taxon>
        <taxon>Massarineae</taxon>
        <taxon>Didymosphaeriaceae</taxon>
        <taxon>Paraphaeosphaeria</taxon>
    </lineage>
</organism>
<keyword evidence="4" id="KW-1185">Reference proteome</keyword>
<dbReference type="OrthoDB" id="3800262at2759"/>
<comment type="caution">
    <text evidence="3">The sequence shown here is derived from an EMBL/GenBank/DDBJ whole genome shotgun (WGS) entry which is preliminary data.</text>
</comment>
<keyword evidence="2" id="KW-0812">Transmembrane</keyword>
<keyword evidence="2" id="KW-0472">Membrane</keyword>
<keyword evidence="2" id="KW-1133">Transmembrane helix</keyword>
<protein>
    <submittedName>
        <fullName evidence="3">Uncharacterized protein</fullName>
    </submittedName>
</protein>
<dbReference type="AlphaFoldDB" id="A0A9P6GHZ5"/>
<reference evidence="3" key="1">
    <citation type="journal article" date="2020" name="Mol. Plant Microbe Interact.">
        <title>Genome Sequence of the Biocontrol Agent Coniothyrium minitans strain Conio (IMI 134523).</title>
        <authorList>
            <person name="Patel D."/>
            <person name="Shittu T.A."/>
            <person name="Baroncelli R."/>
            <person name="Muthumeenakshi S."/>
            <person name="Osborne T.H."/>
            <person name="Janganan T.K."/>
            <person name="Sreenivasaprasad S."/>
        </authorList>
    </citation>
    <scope>NUCLEOTIDE SEQUENCE</scope>
    <source>
        <strain evidence="3">Conio</strain>
    </source>
</reference>
<feature type="region of interest" description="Disordered" evidence="1">
    <location>
        <begin position="114"/>
        <end position="138"/>
    </location>
</feature>
<feature type="compositionally biased region" description="Polar residues" evidence="1">
    <location>
        <begin position="182"/>
        <end position="193"/>
    </location>
</feature>
<evidence type="ECO:0000256" key="1">
    <source>
        <dbReference type="SAM" id="MobiDB-lite"/>
    </source>
</evidence>
<evidence type="ECO:0000313" key="3">
    <source>
        <dbReference type="EMBL" id="KAF9736067.1"/>
    </source>
</evidence>